<evidence type="ECO:0000256" key="5">
    <source>
        <dbReference type="ARBA" id="ARBA00022821"/>
    </source>
</evidence>
<dbReference type="PANTHER" id="PTHR23155">
    <property type="entry name" value="DISEASE RESISTANCE PROTEIN RP"/>
    <property type="match status" value="1"/>
</dbReference>
<evidence type="ECO:0000259" key="7">
    <source>
        <dbReference type="Pfam" id="PF23559"/>
    </source>
</evidence>
<dbReference type="InterPro" id="IPR058922">
    <property type="entry name" value="WHD_DRP"/>
</dbReference>
<dbReference type="Pfam" id="PF23559">
    <property type="entry name" value="WHD_DRP"/>
    <property type="match status" value="1"/>
</dbReference>
<accession>A0AAF0QYU3</accession>
<dbReference type="Proteomes" id="UP001234989">
    <property type="component" value="Chromosome 5"/>
</dbReference>
<reference evidence="8" key="1">
    <citation type="submission" date="2023-08" db="EMBL/GenBank/DDBJ databases">
        <title>A de novo genome assembly of Solanum verrucosum Schlechtendal, a Mexican diploid species geographically isolated from the other diploid A-genome species in potato relatives.</title>
        <authorList>
            <person name="Hosaka K."/>
        </authorList>
    </citation>
    <scope>NUCLEOTIDE SEQUENCE</scope>
    <source>
        <tissue evidence="8">Young leaves</tissue>
    </source>
</reference>
<evidence type="ECO:0000256" key="1">
    <source>
        <dbReference type="ARBA" id="ARBA00008894"/>
    </source>
</evidence>
<dbReference type="EMBL" id="CP133616">
    <property type="protein sequence ID" value="WMV29580.1"/>
    <property type="molecule type" value="Genomic_DNA"/>
</dbReference>
<keyword evidence="2" id="KW-0433">Leucine-rich repeat</keyword>
<dbReference type="InterPro" id="IPR027417">
    <property type="entry name" value="P-loop_NTPase"/>
</dbReference>
<keyword evidence="6" id="KW-0067">ATP-binding</keyword>
<dbReference type="Gene3D" id="1.10.10.10">
    <property type="entry name" value="Winged helix-like DNA-binding domain superfamily/Winged helix DNA-binding domain"/>
    <property type="match status" value="1"/>
</dbReference>
<evidence type="ECO:0000256" key="6">
    <source>
        <dbReference type="ARBA" id="ARBA00022840"/>
    </source>
</evidence>
<keyword evidence="9" id="KW-1185">Reference proteome</keyword>
<dbReference type="GO" id="GO:0098542">
    <property type="term" value="P:defense response to other organism"/>
    <property type="evidence" value="ECO:0007669"/>
    <property type="project" value="TreeGrafter"/>
</dbReference>
<evidence type="ECO:0000256" key="2">
    <source>
        <dbReference type="ARBA" id="ARBA00022614"/>
    </source>
</evidence>
<keyword evidence="5" id="KW-0611">Plant defense</keyword>
<sequence>MMSSTSVFNLTKSCKGLPLVVILAAGIIKRNKMNESWWREVKKALFSYLDCETEDYSTESMPLGYDNLPYYLKPCLFYMGMFPEDASFRVSKLISLWIAEGFVQNSESGILMEEAVEGYLMDLIHSNVVMVSRRGYNNKVKYCHIHDVVLHFCLEKSREEKFMLVVKENCYQFPPYDWNESLV</sequence>
<proteinExistence type="inferred from homology"/>
<organism evidence="8 9">
    <name type="scientific">Solanum verrucosum</name>
    <dbReference type="NCBI Taxonomy" id="315347"/>
    <lineage>
        <taxon>Eukaryota</taxon>
        <taxon>Viridiplantae</taxon>
        <taxon>Streptophyta</taxon>
        <taxon>Embryophyta</taxon>
        <taxon>Tracheophyta</taxon>
        <taxon>Spermatophyta</taxon>
        <taxon>Magnoliopsida</taxon>
        <taxon>eudicotyledons</taxon>
        <taxon>Gunneridae</taxon>
        <taxon>Pentapetalae</taxon>
        <taxon>asterids</taxon>
        <taxon>lamiids</taxon>
        <taxon>Solanales</taxon>
        <taxon>Solanaceae</taxon>
        <taxon>Solanoideae</taxon>
        <taxon>Solaneae</taxon>
        <taxon>Solanum</taxon>
    </lineage>
</organism>
<keyword evidence="4" id="KW-0547">Nucleotide-binding</keyword>
<comment type="similarity">
    <text evidence="1">Belongs to the disease resistance NB-LRR family.</text>
</comment>
<dbReference type="InterPro" id="IPR036388">
    <property type="entry name" value="WH-like_DNA-bd_sf"/>
</dbReference>
<evidence type="ECO:0000313" key="9">
    <source>
        <dbReference type="Proteomes" id="UP001234989"/>
    </source>
</evidence>
<evidence type="ECO:0000256" key="3">
    <source>
        <dbReference type="ARBA" id="ARBA00022737"/>
    </source>
</evidence>
<dbReference type="AlphaFoldDB" id="A0AAF0QYU3"/>
<dbReference type="FunFam" id="1.10.10.10:FF:000322">
    <property type="entry name" value="Probable disease resistance protein At1g63360"/>
    <property type="match status" value="1"/>
</dbReference>
<name>A0AAF0QYU3_SOLVR</name>
<dbReference type="SUPFAM" id="SSF52540">
    <property type="entry name" value="P-loop containing nucleoside triphosphate hydrolases"/>
    <property type="match status" value="1"/>
</dbReference>
<dbReference type="InterPro" id="IPR044974">
    <property type="entry name" value="Disease_R_plants"/>
</dbReference>
<dbReference type="GO" id="GO:0005524">
    <property type="term" value="F:ATP binding"/>
    <property type="evidence" value="ECO:0007669"/>
    <property type="project" value="UniProtKB-KW"/>
</dbReference>
<evidence type="ECO:0000313" key="8">
    <source>
        <dbReference type="EMBL" id="WMV29580.1"/>
    </source>
</evidence>
<gene>
    <name evidence="8" type="ORF">MTR67_022965</name>
</gene>
<dbReference type="PANTHER" id="PTHR23155:SF1228">
    <property type="entry name" value="NB-ARC DOMAIN CONTAINING PROTEIN, EXPRESSED"/>
    <property type="match status" value="1"/>
</dbReference>
<protein>
    <recommendedName>
        <fullName evidence="7">Disease resistance protein winged helix domain-containing protein</fullName>
    </recommendedName>
</protein>
<keyword evidence="3" id="KW-0677">Repeat</keyword>
<evidence type="ECO:0000256" key="4">
    <source>
        <dbReference type="ARBA" id="ARBA00022741"/>
    </source>
</evidence>
<feature type="domain" description="Disease resistance protein winged helix" evidence="7">
    <location>
        <begin position="81"/>
        <end position="150"/>
    </location>
</feature>